<dbReference type="GO" id="GO:0006281">
    <property type="term" value="P:DNA repair"/>
    <property type="evidence" value="ECO:0007669"/>
    <property type="project" value="UniProtKB-KW"/>
</dbReference>
<dbReference type="SUPFAM" id="SSF52540">
    <property type="entry name" value="P-loop containing nucleoside triphosphate hydrolases"/>
    <property type="match status" value="1"/>
</dbReference>
<dbReference type="EC" id="5.6.2.3" evidence="1"/>
<evidence type="ECO:0000313" key="4">
    <source>
        <dbReference type="EMBL" id="KAK3910105.1"/>
    </source>
</evidence>
<comment type="catalytic activity">
    <reaction evidence="1">
        <text>ATP + H2O = ADP + phosphate + H(+)</text>
        <dbReference type="Rhea" id="RHEA:13065"/>
        <dbReference type="ChEBI" id="CHEBI:15377"/>
        <dbReference type="ChEBI" id="CHEBI:15378"/>
        <dbReference type="ChEBI" id="CHEBI:30616"/>
        <dbReference type="ChEBI" id="CHEBI:43474"/>
        <dbReference type="ChEBI" id="CHEBI:456216"/>
        <dbReference type="EC" id="5.6.2.3"/>
    </reaction>
</comment>
<evidence type="ECO:0000313" key="5">
    <source>
        <dbReference type="Proteomes" id="UP001219518"/>
    </source>
</evidence>
<comment type="cofactor">
    <cofactor evidence="1">
        <name>Mg(2+)</name>
        <dbReference type="ChEBI" id="CHEBI:18420"/>
    </cofactor>
</comment>
<dbReference type="GO" id="GO:0016787">
    <property type="term" value="F:hydrolase activity"/>
    <property type="evidence" value="ECO:0007669"/>
    <property type="project" value="UniProtKB-KW"/>
</dbReference>
<keyword evidence="1" id="KW-0233">DNA recombination</keyword>
<dbReference type="InterPro" id="IPR027417">
    <property type="entry name" value="P-loop_NTPase"/>
</dbReference>
<evidence type="ECO:0000259" key="2">
    <source>
        <dbReference type="Pfam" id="PF05970"/>
    </source>
</evidence>
<dbReference type="GO" id="GO:0043139">
    <property type="term" value="F:5'-3' DNA helicase activity"/>
    <property type="evidence" value="ECO:0007669"/>
    <property type="project" value="UniProtKB-EC"/>
</dbReference>
<proteinExistence type="inferred from homology"/>
<dbReference type="Pfam" id="PF14214">
    <property type="entry name" value="Helitron_like_N"/>
    <property type="match status" value="1"/>
</dbReference>
<dbReference type="Pfam" id="PF05970">
    <property type="entry name" value="PIF1"/>
    <property type="match status" value="1"/>
</dbReference>
<keyword evidence="1 4" id="KW-0347">Helicase</keyword>
<keyword evidence="1" id="KW-0067">ATP-binding</keyword>
<comment type="caution">
    <text evidence="4">The sequence shown here is derived from an EMBL/GenBank/DDBJ whole genome shotgun (WGS) entry which is preliminary data.</text>
</comment>
<feature type="domain" description="Helitron helicase-like" evidence="3">
    <location>
        <begin position="10"/>
        <end position="154"/>
    </location>
</feature>
<protein>
    <recommendedName>
        <fullName evidence="1">ATP-dependent DNA helicase</fullName>
        <ecNumber evidence="1">5.6.2.3</ecNumber>
    </recommendedName>
</protein>
<dbReference type="GO" id="GO:0005524">
    <property type="term" value="F:ATP binding"/>
    <property type="evidence" value="ECO:0007669"/>
    <property type="project" value="UniProtKB-KW"/>
</dbReference>
<dbReference type="Gene3D" id="3.40.50.300">
    <property type="entry name" value="P-loop containing nucleotide triphosphate hydrolases"/>
    <property type="match status" value="1"/>
</dbReference>
<dbReference type="PANTHER" id="PTHR10492">
    <property type="match status" value="1"/>
</dbReference>
<gene>
    <name evidence="4" type="ORF">KUF71_000683</name>
</gene>
<dbReference type="Proteomes" id="UP001219518">
    <property type="component" value="Unassembled WGS sequence"/>
</dbReference>
<reference evidence="4" key="1">
    <citation type="submission" date="2021-07" db="EMBL/GenBank/DDBJ databases">
        <authorList>
            <person name="Catto M.A."/>
            <person name="Jacobson A."/>
            <person name="Kennedy G."/>
            <person name="Labadie P."/>
            <person name="Hunt B.G."/>
            <person name="Srinivasan R."/>
        </authorList>
    </citation>
    <scope>NUCLEOTIDE SEQUENCE</scope>
    <source>
        <strain evidence="4">PL_HMW_Pooled</strain>
        <tissue evidence="4">Head</tissue>
    </source>
</reference>
<dbReference type="PANTHER" id="PTHR10492:SF57">
    <property type="entry name" value="ATP-DEPENDENT DNA HELICASE"/>
    <property type="match status" value="1"/>
</dbReference>
<keyword evidence="1" id="KW-0378">Hydrolase</keyword>
<keyword evidence="1" id="KW-0547">Nucleotide-binding</keyword>
<evidence type="ECO:0000256" key="1">
    <source>
        <dbReference type="RuleBase" id="RU363044"/>
    </source>
</evidence>
<keyword evidence="1" id="KW-0227">DNA damage</keyword>
<feature type="domain" description="DNA helicase Pif1-like DEAD-box helicase" evidence="2">
    <location>
        <begin position="578"/>
        <end position="661"/>
    </location>
</feature>
<name>A0AAE1GVH4_9NEOP</name>
<accession>A0AAE1GVH4</accession>
<comment type="similarity">
    <text evidence="1">Belongs to the helicase family.</text>
</comment>
<dbReference type="EMBL" id="JAHWGI010000147">
    <property type="protein sequence ID" value="KAK3910105.1"/>
    <property type="molecule type" value="Genomic_DNA"/>
</dbReference>
<dbReference type="GO" id="GO:0006310">
    <property type="term" value="P:DNA recombination"/>
    <property type="evidence" value="ECO:0007669"/>
    <property type="project" value="UniProtKB-KW"/>
</dbReference>
<keyword evidence="1" id="KW-0234">DNA repair</keyword>
<sequence>MYRLNGALRILYEWLSFRATHQQTLKAESYHALRRFVEQEAHRQGRRFGKIVILPRGMYGSQRHMKELFYDALAVSQKTGHPSWMITLTCNRKWPEIVEECRRSNTDPIYRYDVVNRAFEMRVTQLLSDVVREQIFGKVTGEMTVREFQGRGLTRTYGLYIMRPEDTPTCGQDIDKILWAHFPDEAEDPELFDLVKRYMVHGPCDQNSSCHKKNGKCRFCFPCDFRDDTDITGKRPLYRRPNDGRGFWKRENGEMVFIENRWVIPYNPVLLLRCKGHLNIMYSPSTSACKYFYGYLFKGSYGNKVHISMVKRNERRPPNQPFDHDEIQEFKEMRHMGPYEAHYYIMGVSQAHIYPPVEVLPVHEEMKETIIYVEGNEQRALERHEGTKLTAWLELNRNARRPRNKLYTDVVEDYMYKGNAWQPSNRHTIGRMASLATTGFNSELHHIRLLLCNRTDITSFEHLRTVEGQVHPTYKSACEALNLAENEEEMRLVMYELLLEQFPSTYRKTFAIILAHDEELCYQLALRDISEVLGEYGKILQDYDLPPLDDGVLQRNRKLPEEDAVLDPAQADELVTTLNEEQRQFFDAVTSAVNNENDKKKYFFLTGPGGTGKTYTYNVLIDYLLSREKQVVLAAYTGVGASLLKNGRTSHKAFGLPFEDECLGLSRSNLKLQSAEAQNP</sequence>
<evidence type="ECO:0000259" key="3">
    <source>
        <dbReference type="Pfam" id="PF14214"/>
    </source>
</evidence>
<dbReference type="InterPro" id="IPR025476">
    <property type="entry name" value="Helitron_helicase-like"/>
</dbReference>
<dbReference type="GO" id="GO:0000723">
    <property type="term" value="P:telomere maintenance"/>
    <property type="evidence" value="ECO:0007669"/>
    <property type="project" value="InterPro"/>
</dbReference>
<keyword evidence="5" id="KW-1185">Reference proteome</keyword>
<dbReference type="AlphaFoldDB" id="A0AAE1GVH4"/>
<organism evidence="4 5">
    <name type="scientific">Frankliniella fusca</name>
    <dbReference type="NCBI Taxonomy" id="407009"/>
    <lineage>
        <taxon>Eukaryota</taxon>
        <taxon>Metazoa</taxon>
        <taxon>Ecdysozoa</taxon>
        <taxon>Arthropoda</taxon>
        <taxon>Hexapoda</taxon>
        <taxon>Insecta</taxon>
        <taxon>Pterygota</taxon>
        <taxon>Neoptera</taxon>
        <taxon>Paraneoptera</taxon>
        <taxon>Thysanoptera</taxon>
        <taxon>Terebrantia</taxon>
        <taxon>Thripoidea</taxon>
        <taxon>Thripidae</taxon>
        <taxon>Frankliniella</taxon>
    </lineage>
</organism>
<reference evidence="4" key="2">
    <citation type="journal article" date="2023" name="BMC Genomics">
        <title>Pest status, molecular evolution, and epigenetic factors derived from the genome assembly of Frankliniella fusca, a thysanopteran phytovirus vector.</title>
        <authorList>
            <person name="Catto M.A."/>
            <person name="Labadie P.E."/>
            <person name="Jacobson A.L."/>
            <person name="Kennedy G.G."/>
            <person name="Srinivasan R."/>
            <person name="Hunt B.G."/>
        </authorList>
    </citation>
    <scope>NUCLEOTIDE SEQUENCE</scope>
    <source>
        <strain evidence="4">PL_HMW_Pooled</strain>
    </source>
</reference>
<dbReference type="InterPro" id="IPR010285">
    <property type="entry name" value="DNA_helicase_pif1-like_DEAD"/>
</dbReference>